<dbReference type="Pfam" id="PF01368">
    <property type="entry name" value="DHH"/>
    <property type="match status" value="1"/>
</dbReference>
<keyword evidence="4" id="KW-1185">Reference proteome</keyword>
<dbReference type="RefSeq" id="WP_249286416.1">
    <property type="nucleotide sequence ID" value="NZ_JACRWC010000039.1"/>
</dbReference>
<gene>
    <name evidence="3" type="ORF">H8876_02700</name>
</gene>
<dbReference type="Gene3D" id="3.10.310.30">
    <property type="match status" value="1"/>
</dbReference>
<dbReference type="InterPro" id="IPR003156">
    <property type="entry name" value="DHHA1_dom"/>
</dbReference>
<dbReference type="InterPro" id="IPR001667">
    <property type="entry name" value="DDH_dom"/>
</dbReference>
<comment type="caution">
    <text evidence="3">The sequence shown here is derived from an EMBL/GenBank/DDBJ whole genome shotgun (WGS) entry which is preliminary data.</text>
</comment>
<dbReference type="InterPro" id="IPR051319">
    <property type="entry name" value="Oligoribo/pAp-PDE_c-di-AMP_PDE"/>
</dbReference>
<reference evidence="3" key="1">
    <citation type="submission" date="2020-08" db="EMBL/GenBank/DDBJ databases">
        <authorList>
            <person name="Liu C."/>
            <person name="Sun Q."/>
        </authorList>
    </citation>
    <scope>NUCLEOTIDE SEQUENCE</scope>
    <source>
        <strain evidence="3">BX16</strain>
    </source>
</reference>
<dbReference type="Proteomes" id="UP000644115">
    <property type="component" value="Unassembled WGS sequence"/>
</dbReference>
<dbReference type="PANTHER" id="PTHR47618">
    <property type="entry name" value="BIFUNCTIONAL OLIGORIBONUCLEASE AND PAP PHOSPHATASE NRNA"/>
    <property type="match status" value="1"/>
</dbReference>
<evidence type="ECO:0000259" key="1">
    <source>
        <dbReference type="Pfam" id="PF01368"/>
    </source>
</evidence>
<evidence type="ECO:0000313" key="3">
    <source>
        <dbReference type="EMBL" id="MBC5998910.1"/>
    </source>
</evidence>
<feature type="domain" description="DHHA1" evidence="2">
    <location>
        <begin position="508"/>
        <end position="582"/>
    </location>
</feature>
<protein>
    <submittedName>
        <fullName evidence="3">DHH family phosphoesterase</fullName>
    </submittedName>
</protein>
<dbReference type="InterPro" id="IPR038763">
    <property type="entry name" value="DHH_sf"/>
</dbReference>
<proteinExistence type="predicted"/>
<evidence type="ECO:0000259" key="2">
    <source>
        <dbReference type="Pfam" id="PF02272"/>
    </source>
</evidence>
<dbReference type="FunFam" id="3.90.1640.10:FF:000002">
    <property type="entry name" value="Cyclic-di-AMP phosphodiesterase"/>
    <property type="match status" value="1"/>
</dbReference>
<dbReference type="PANTHER" id="PTHR47618:SF2">
    <property type="entry name" value="CYCLIC-DI-AMP PHOSPHODIESTERASE GDPP"/>
    <property type="match status" value="1"/>
</dbReference>
<dbReference type="Pfam" id="PF02272">
    <property type="entry name" value="DHHA1"/>
    <property type="match status" value="1"/>
</dbReference>
<evidence type="ECO:0000313" key="4">
    <source>
        <dbReference type="Proteomes" id="UP000644115"/>
    </source>
</evidence>
<name>A0A923NEX4_9FIRM</name>
<organism evidence="3 4">
    <name type="scientific">Lentihominibacter faecis</name>
    <dbReference type="NCBI Taxonomy" id="2764712"/>
    <lineage>
        <taxon>Bacteria</taxon>
        <taxon>Bacillati</taxon>
        <taxon>Bacillota</taxon>
        <taxon>Clostridia</taxon>
        <taxon>Peptostreptococcales</taxon>
        <taxon>Anaerovoracaceae</taxon>
        <taxon>Lentihominibacter</taxon>
    </lineage>
</organism>
<dbReference type="SUPFAM" id="SSF64182">
    <property type="entry name" value="DHH phosphoesterases"/>
    <property type="match status" value="1"/>
</dbReference>
<sequence>MYVGRVEKLLAHYSQIPLCFVNLNGKITRASSKIAEVFKYDGIIGRDIFELTRIRPAELIEAAQNETNLYLDSNDKSFKILSEFIGEGETASIMMSFIDVTSYEVLKDMYNDEKACIAVINVDNFDELTASAGDERELAISTEIDRLIRGWGEKLGAAVVRYREHLYEICLTHGNLQRLVDDKFCILDEAKEIETEADFPVTLSIGVGIGGKTLADCETYAEDALDLALGRGGDQAIIKNIKNFEYYGGKSQSVEKSNKGKSRIIAHALKLLISQSSRIFVMGHRNPDMDSFGASLGIYRIAESMGKEAYVVLGPYNDALTAIADEAKETGYYEFVSPEKALNLVDENSLVVVVDAHRPILVESNALIMKVGRTVVIDHHRRAEDCFSDLLLSYMESYASSASELVTEIIQYACEKRTLTNMEANALLAGIMVDTNRFAVKAGVRTFEAASWLRRAGADLEHVRRYFQANTESFKVRAMCIANAQFFDGGIAMSICPGQNPNSQILNSQVADELLTIRGIRASFVAGQNEYGKTVVSARSLGDVNVQVVMEKFGGGGHLNTAGAQVEMSPEEILIRIREALNEKNS</sequence>
<dbReference type="Pfam" id="PF24898">
    <property type="entry name" value="GGDEF_GdpP"/>
    <property type="match status" value="1"/>
</dbReference>
<dbReference type="GO" id="GO:0003676">
    <property type="term" value="F:nucleic acid binding"/>
    <property type="evidence" value="ECO:0007669"/>
    <property type="project" value="InterPro"/>
</dbReference>
<feature type="domain" description="DDH" evidence="1">
    <location>
        <begin position="278"/>
        <end position="431"/>
    </location>
</feature>
<dbReference type="EMBL" id="JACRWC010000039">
    <property type="protein sequence ID" value="MBC5998910.1"/>
    <property type="molecule type" value="Genomic_DNA"/>
</dbReference>
<accession>A0A923NEX4</accession>
<dbReference type="Gene3D" id="3.90.1640.10">
    <property type="entry name" value="inorganic pyrophosphatase (n-terminal core)"/>
    <property type="match status" value="1"/>
</dbReference>
<dbReference type="AlphaFoldDB" id="A0A923NEX4"/>